<organism evidence="1 2">
    <name type="scientific">Hexamita inflata</name>
    <dbReference type="NCBI Taxonomy" id="28002"/>
    <lineage>
        <taxon>Eukaryota</taxon>
        <taxon>Metamonada</taxon>
        <taxon>Diplomonadida</taxon>
        <taxon>Hexamitidae</taxon>
        <taxon>Hexamitinae</taxon>
        <taxon>Hexamita</taxon>
    </lineage>
</organism>
<accession>A0ABP1HQV5</accession>
<keyword evidence="2" id="KW-1185">Reference proteome</keyword>
<comment type="caution">
    <text evidence="1">The sequence shown here is derived from an EMBL/GenBank/DDBJ whole genome shotgun (WGS) entry which is preliminary data.</text>
</comment>
<protein>
    <submittedName>
        <fullName evidence="1">Hypothetical_protein</fullName>
    </submittedName>
</protein>
<reference evidence="1 2" key="1">
    <citation type="submission" date="2024-07" db="EMBL/GenBank/DDBJ databases">
        <authorList>
            <person name="Akdeniz Z."/>
        </authorList>
    </citation>
    <scope>NUCLEOTIDE SEQUENCE [LARGE SCALE GENOMIC DNA]</scope>
</reference>
<dbReference type="Proteomes" id="UP001642409">
    <property type="component" value="Unassembled WGS sequence"/>
</dbReference>
<dbReference type="EMBL" id="CAXDID020000041">
    <property type="protein sequence ID" value="CAL6000267.1"/>
    <property type="molecule type" value="Genomic_DNA"/>
</dbReference>
<sequence>MKKGQQIPSLFDVMGDIKIIVDDFTRNEEGLEELNFSVFTETTSLIYSLFEEILNNSEICLSPQQTKKAVLYPEYSQGFTTNLMSLSWALNQIIFKQLQFINEEDVKYGSFHVTSSRTKKRQILTCYCIRLLVVTRQLLQYCGENSQVAIINKYLDQAINYIK</sequence>
<gene>
    <name evidence="1" type="ORF">HINF_LOCUS16612</name>
</gene>
<proteinExistence type="predicted"/>
<evidence type="ECO:0000313" key="2">
    <source>
        <dbReference type="Proteomes" id="UP001642409"/>
    </source>
</evidence>
<evidence type="ECO:0000313" key="1">
    <source>
        <dbReference type="EMBL" id="CAL6000267.1"/>
    </source>
</evidence>
<name>A0ABP1HQV5_9EUKA</name>